<dbReference type="AlphaFoldDB" id="A0AAV1EGY5"/>
<evidence type="ECO:0000313" key="4">
    <source>
        <dbReference type="Proteomes" id="UP001161247"/>
    </source>
</evidence>
<dbReference type="PANTHER" id="PTHR34962">
    <property type="entry name" value="EMBRYO DEFECTIVE 1703-RELATED"/>
    <property type="match status" value="1"/>
</dbReference>
<keyword evidence="2" id="KW-0812">Transmembrane</keyword>
<proteinExistence type="predicted"/>
<dbReference type="EMBL" id="OX459126">
    <property type="protein sequence ID" value="CAI9118808.1"/>
    <property type="molecule type" value="Genomic_DNA"/>
</dbReference>
<feature type="region of interest" description="Disordered" evidence="1">
    <location>
        <begin position="353"/>
        <end position="387"/>
    </location>
</feature>
<protein>
    <submittedName>
        <fullName evidence="3">OLC1v1020424C1</fullName>
    </submittedName>
</protein>
<sequence>MAAAMSFCNSRLPIFTISTPFLSRKKKPFKVFCGMPSSTPRKFTIRRNYLRQKLLKTLSKPLPNSPAFEPTPPDPLIPVEIEAQPEEAGSELLEIEQFQEADLKESSSNPSLDGVLGNLPKFSVGQYVFWLIGAFVVYAIVVVLDIGLFEYENEKHGKRERKNGVLEVGLNTKMTLGNGEVVYLDEDEMLRKVEDIRMMAREARAKERLEGKRDVGYESDEEEEAADDDSSKSGIEKEVMDRLVKLSKKLEKNLPVAPVDNAKKDVVNGMNKNSNEEALMFKKKYKYKGLSSRPTDKSKGFTGRIDEATTTSDREDYGTDAVINGDIKNHEVADLSGNGNSRAAISIHSKEDGLTNVSDKPKELKKVGKSRSKAIESKPLQSEIGNTKSESETEPWWTRLPYVLVILMQGEYDGHVTGLFTLRNLDSSDKNDLPHTVAFEDRVDAANFCYLVQSFFEDLEGSSAEVVPIPIKELIERVKSQTMKVLVVKKGQLKLFVGQPLQDAEMALRALIDQS</sequence>
<keyword evidence="2" id="KW-0472">Membrane</keyword>
<keyword evidence="4" id="KW-1185">Reference proteome</keyword>
<evidence type="ECO:0000256" key="2">
    <source>
        <dbReference type="SAM" id="Phobius"/>
    </source>
</evidence>
<feature type="region of interest" description="Disordered" evidence="1">
    <location>
        <begin position="209"/>
        <end position="236"/>
    </location>
</feature>
<evidence type="ECO:0000256" key="1">
    <source>
        <dbReference type="SAM" id="MobiDB-lite"/>
    </source>
</evidence>
<feature type="transmembrane region" description="Helical" evidence="2">
    <location>
        <begin position="127"/>
        <end position="149"/>
    </location>
</feature>
<gene>
    <name evidence="3" type="ORF">OLC1_LOCUS24594</name>
</gene>
<evidence type="ECO:0000313" key="3">
    <source>
        <dbReference type="EMBL" id="CAI9118808.1"/>
    </source>
</evidence>
<reference evidence="3" key="1">
    <citation type="submission" date="2023-03" db="EMBL/GenBank/DDBJ databases">
        <authorList>
            <person name="Julca I."/>
        </authorList>
    </citation>
    <scope>NUCLEOTIDE SEQUENCE</scope>
</reference>
<dbReference type="PANTHER" id="PTHR34962:SF3">
    <property type="entry name" value="ABC SUBFAMILY C PROTEIN"/>
    <property type="match status" value="1"/>
</dbReference>
<feature type="compositionally biased region" description="Acidic residues" evidence="1">
    <location>
        <begin position="217"/>
        <end position="228"/>
    </location>
</feature>
<dbReference type="Proteomes" id="UP001161247">
    <property type="component" value="Chromosome 9"/>
</dbReference>
<name>A0AAV1EGY5_OLDCO</name>
<keyword evidence="2" id="KW-1133">Transmembrane helix</keyword>
<accession>A0AAV1EGY5</accession>
<feature type="compositionally biased region" description="Basic and acidic residues" evidence="1">
    <location>
        <begin position="353"/>
        <end position="366"/>
    </location>
</feature>
<organism evidence="3 4">
    <name type="scientific">Oldenlandia corymbosa var. corymbosa</name>
    <dbReference type="NCBI Taxonomy" id="529605"/>
    <lineage>
        <taxon>Eukaryota</taxon>
        <taxon>Viridiplantae</taxon>
        <taxon>Streptophyta</taxon>
        <taxon>Embryophyta</taxon>
        <taxon>Tracheophyta</taxon>
        <taxon>Spermatophyta</taxon>
        <taxon>Magnoliopsida</taxon>
        <taxon>eudicotyledons</taxon>
        <taxon>Gunneridae</taxon>
        <taxon>Pentapetalae</taxon>
        <taxon>asterids</taxon>
        <taxon>lamiids</taxon>
        <taxon>Gentianales</taxon>
        <taxon>Rubiaceae</taxon>
        <taxon>Rubioideae</taxon>
        <taxon>Spermacoceae</taxon>
        <taxon>Hedyotis-Oldenlandia complex</taxon>
        <taxon>Oldenlandia</taxon>
    </lineage>
</organism>